<dbReference type="GO" id="GO:0016887">
    <property type="term" value="F:ATP hydrolysis activity"/>
    <property type="evidence" value="ECO:0007669"/>
    <property type="project" value="InterPro"/>
</dbReference>
<keyword evidence="3 6" id="KW-0067">ATP-binding</keyword>
<organism evidence="6 7">
    <name type="scientific">Bacillus licheniformis</name>
    <dbReference type="NCBI Taxonomy" id="1402"/>
    <lineage>
        <taxon>Bacteria</taxon>
        <taxon>Bacillati</taxon>
        <taxon>Bacillota</taxon>
        <taxon>Bacilli</taxon>
        <taxon>Bacillales</taxon>
        <taxon>Bacillaceae</taxon>
        <taxon>Bacillus</taxon>
    </lineage>
</organism>
<dbReference type="GeneID" id="92859309"/>
<reference evidence="6 7" key="1">
    <citation type="submission" date="2019-06" db="EMBL/GenBank/DDBJ databases">
        <title>Genome sequence analysis of &gt;100 Bacillus licheniformis strains suggests intrinsic resistance to this species.</title>
        <authorList>
            <person name="Wels M."/>
            <person name="Siezen R.J."/>
            <person name="Johansen E."/>
            <person name="Stuer-Lauridsen B."/>
            <person name="Bjerre K."/>
            <person name="Nielsen B.K.K."/>
        </authorList>
    </citation>
    <scope>NUCLEOTIDE SEQUENCE [LARGE SCALE GENOMIC DNA]</scope>
    <source>
        <strain evidence="6 7">BAC-16736</strain>
    </source>
</reference>
<dbReference type="Pfam" id="PF00005">
    <property type="entry name" value="ABC_tran"/>
    <property type="match status" value="1"/>
</dbReference>
<dbReference type="Proteomes" id="UP000595038">
    <property type="component" value="Chromosome"/>
</dbReference>
<reference evidence="5 8" key="2">
    <citation type="submission" date="2020-12" db="EMBL/GenBank/DDBJ databases">
        <title>FDA dAtabase for Regulatory Grade micrObial Sequences (FDA-ARGOS): Supporting development and validation of Infectious Disease Dx tests.</title>
        <authorList>
            <person name="Nelson B."/>
            <person name="Plummer A."/>
            <person name="Tallon L."/>
            <person name="Sadzewicz L."/>
            <person name="Zhao X."/>
            <person name="Boylan J."/>
            <person name="Ott S."/>
            <person name="Bowen H."/>
            <person name="Vavikolanu K."/>
            <person name="Mehta A."/>
            <person name="Aluvathingal J."/>
            <person name="Nadendla S."/>
            <person name="Myers T."/>
            <person name="Yan Y."/>
            <person name="Sichtig H."/>
        </authorList>
    </citation>
    <scope>NUCLEOTIDE SEQUENCE [LARGE SCALE GENOMIC DNA]</scope>
    <source>
        <strain evidence="5 8">FDAARGOS_923</strain>
    </source>
</reference>
<dbReference type="PANTHER" id="PTHR42939">
    <property type="entry name" value="ABC TRANSPORTER ATP-BINDING PROTEIN ALBC-RELATED"/>
    <property type="match status" value="1"/>
</dbReference>
<dbReference type="InterPro" id="IPR003439">
    <property type="entry name" value="ABC_transporter-like_ATP-bd"/>
</dbReference>
<dbReference type="AlphaFoldDB" id="A0A1Y0YNP8"/>
<dbReference type="PANTHER" id="PTHR42939:SF1">
    <property type="entry name" value="ABC TRANSPORTER ATP-BINDING PROTEIN ALBC-RELATED"/>
    <property type="match status" value="1"/>
</dbReference>
<dbReference type="CDD" id="cd03230">
    <property type="entry name" value="ABC_DR_subfamily_A"/>
    <property type="match status" value="1"/>
</dbReference>
<proteinExistence type="predicted"/>
<dbReference type="PROSITE" id="PS50893">
    <property type="entry name" value="ABC_TRANSPORTER_2"/>
    <property type="match status" value="1"/>
</dbReference>
<dbReference type="SUPFAM" id="SSF52540">
    <property type="entry name" value="P-loop containing nucleoside triphosphate hydrolases"/>
    <property type="match status" value="1"/>
</dbReference>
<evidence type="ECO:0000256" key="3">
    <source>
        <dbReference type="ARBA" id="ARBA00022840"/>
    </source>
</evidence>
<name>A0A1Y0YNP8_BACLI</name>
<evidence type="ECO:0000313" key="8">
    <source>
        <dbReference type="Proteomes" id="UP000595038"/>
    </source>
</evidence>
<accession>A0A1Y0YNP8</accession>
<evidence type="ECO:0000313" key="6">
    <source>
        <dbReference type="EMBL" id="TWL27515.1"/>
    </source>
</evidence>
<evidence type="ECO:0000313" key="7">
    <source>
        <dbReference type="Proteomes" id="UP000435910"/>
    </source>
</evidence>
<protein>
    <submittedName>
        <fullName evidence="5 6">ABC transporter ATP-binding protein</fullName>
    </submittedName>
</protein>
<dbReference type="SMART" id="SM00382">
    <property type="entry name" value="AAA"/>
    <property type="match status" value="1"/>
</dbReference>
<dbReference type="EMBL" id="NILC01000023">
    <property type="protein sequence ID" value="TWL27515.1"/>
    <property type="molecule type" value="Genomic_DNA"/>
</dbReference>
<evidence type="ECO:0000259" key="4">
    <source>
        <dbReference type="PROSITE" id="PS50893"/>
    </source>
</evidence>
<evidence type="ECO:0000313" key="5">
    <source>
        <dbReference type="EMBL" id="QPR73555.1"/>
    </source>
</evidence>
<dbReference type="OMA" id="IMASSHW"/>
<dbReference type="RefSeq" id="WP_003186359.1">
    <property type="nucleotide sequence ID" value="NZ_BEXU01000002.1"/>
</dbReference>
<dbReference type="EMBL" id="CP065647">
    <property type="protein sequence ID" value="QPR73555.1"/>
    <property type="molecule type" value="Genomic_DNA"/>
</dbReference>
<dbReference type="Gene3D" id="3.40.50.300">
    <property type="entry name" value="P-loop containing nucleotide triphosphate hydrolases"/>
    <property type="match status" value="1"/>
</dbReference>
<dbReference type="GO" id="GO:0005524">
    <property type="term" value="F:ATP binding"/>
    <property type="evidence" value="ECO:0007669"/>
    <property type="project" value="UniProtKB-KW"/>
</dbReference>
<keyword evidence="1" id="KW-0813">Transport</keyword>
<keyword evidence="2" id="KW-0547">Nucleotide-binding</keyword>
<dbReference type="InterPro" id="IPR027417">
    <property type="entry name" value="P-loop_NTPase"/>
</dbReference>
<dbReference type="Proteomes" id="UP000435910">
    <property type="component" value="Unassembled WGS sequence"/>
</dbReference>
<dbReference type="InterPro" id="IPR003593">
    <property type="entry name" value="AAA+_ATPase"/>
</dbReference>
<evidence type="ECO:0000256" key="2">
    <source>
        <dbReference type="ARBA" id="ARBA00022741"/>
    </source>
</evidence>
<gene>
    <name evidence="6" type="ORF">CHCC16736_2836</name>
    <name evidence="5" type="ORF">I6G80_04625</name>
</gene>
<dbReference type="InterPro" id="IPR051782">
    <property type="entry name" value="ABC_Transporter_VariousFunc"/>
</dbReference>
<feature type="domain" description="ABC transporter" evidence="4">
    <location>
        <begin position="6"/>
        <end position="210"/>
    </location>
</feature>
<sequence>MVELPIVMNHVEVRAGDRKLLENVSLAVDKGSRVLLKGENGSGKSTFLKAITGLSLFAGEILIYGQSIIQNREAAVGHIGYVSDEVPLHEHLTGTDNLRVHALLHGIDDDDRIYSELERFGINPADDTKVQYYSTGMRQKLKIAMALFHQPSILILDEPLNGLDRKAQESVVDIIRRYDGTIMASSHWNETFIELFDRFLAIESGRLNEIV</sequence>
<evidence type="ECO:0000256" key="1">
    <source>
        <dbReference type="ARBA" id="ARBA00022448"/>
    </source>
</evidence>